<evidence type="ECO:0000313" key="3">
    <source>
        <dbReference type="Proteomes" id="UP000018733"/>
    </source>
</evidence>
<dbReference type="InterPro" id="IPR044855">
    <property type="entry name" value="CoA-Trfase_III_dom3_sf"/>
</dbReference>
<dbReference type="SUPFAM" id="SSF89796">
    <property type="entry name" value="CoA-transferase family III (CaiB/BaiF)"/>
    <property type="match status" value="1"/>
</dbReference>
<evidence type="ECO:0000256" key="1">
    <source>
        <dbReference type="ARBA" id="ARBA00022679"/>
    </source>
</evidence>
<gene>
    <name evidence="2" type="ORF">W822_02575</name>
</gene>
<dbReference type="InterPro" id="IPR050483">
    <property type="entry name" value="CoA-transferase_III_domain"/>
</dbReference>
<dbReference type="PANTHER" id="PTHR48207:SF3">
    <property type="entry name" value="SUCCINATE--HYDROXYMETHYLGLUTARATE COA-TRANSFERASE"/>
    <property type="match status" value="1"/>
</dbReference>
<dbReference type="PANTHER" id="PTHR48207">
    <property type="entry name" value="SUCCINATE--HYDROXYMETHYLGLUTARATE COA-TRANSFERASE"/>
    <property type="match status" value="1"/>
</dbReference>
<dbReference type="PATRIC" id="fig|1424334.3.peg.516"/>
<dbReference type="AlphaFoldDB" id="V8QWS5"/>
<dbReference type="STRING" id="1424334.W822_02575"/>
<sequence>MQPLKNVRVIDLSHVIAGPTASHYLASQGAEVIKIEHPKAGDSLRYSGKIKLDAGISPSFAAINGGKKSLAIDLKNAAMLDSVYRLVETADVFIENFKPGVVRKLGLDFDKLTAINPDLIYVSISGYGQKGDLSQYGAYDHVVQALTGMMMLGGEGNQPLKVGFPVIDSATGMVAAQGVLAALFQRERSRGAIYLDISMAQAAVQLMLPQVCRVLAQAEDMPRVGNRGFSESPGASTFQCSDGWISIAANTSKQFHALCRVLNISQLASDPQLIDQKTMTGEHGFVKAVDGQKVQKILSEACLKAENRKLESDLNREGVPAARVRTVFDFMDEALQGDLLSLSYQQVQYQNGMAANFRNGYISNLDDETPPLYAPALGEHTEQILSQLGFGSEELEALRKEGTVFF</sequence>
<dbReference type="Pfam" id="PF02515">
    <property type="entry name" value="CoA_transf_3"/>
    <property type="match status" value="1"/>
</dbReference>
<dbReference type="OrthoDB" id="5294844at2"/>
<protein>
    <submittedName>
        <fullName evidence="2">Acyl-CoA transferase</fullName>
    </submittedName>
</protein>
<dbReference type="Gene3D" id="3.30.1540.10">
    <property type="entry name" value="formyl-coa transferase, domain 3"/>
    <property type="match status" value="1"/>
</dbReference>
<dbReference type="InterPro" id="IPR023606">
    <property type="entry name" value="CoA-Trfase_III_dom_1_sf"/>
</dbReference>
<evidence type="ECO:0000313" key="2">
    <source>
        <dbReference type="EMBL" id="ETF04077.1"/>
    </source>
</evidence>
<dbReference type="GO" id="GO:0008410">
    <property type="term" value="F:CoA-transferase activity"/>
    <property type="evidence" value="ECO:0007669"/>
    <property type="project" value="TreeGrafter"/>
</dbReference>
<dbReference type="InterPro" id="IPR003673">
    <property type="entry name" value="CoA-Trfase_fam_III"/>
</dbReference>
<reference evidence="2 3" key="1">
    <citation type="journal article" date="2014" name="Genome Announc.">
        <title>Draft Genome Sequence of Advenella kashmirensis Strain W13003, a Polycyclic Aromatic Hydrocarbon-Degrading Bacterium.</title>
        <authorList>
            <person name="Wang X."/>
            <person name="Jin D."/>
            <person name="Zhou L."/>
            <person name="Wu L."/>
            <person name="An W."/>
            <person name="Zhao L."/>
        </authorList>
    </citation>
    <scope>NUCLEOTIDE SEQUENCE [LARGE SCALE GENOMIC DNA]</scope>
    <source>
        <strain evidence="2 3">W13003</strain>
    </source>
</reference>
<dbReference type="eggNOG" id="COG1804">
    <property type="taxonomic scope" value="Bacteria"/>
</dbReference>
<dbReference type="EMBL" id="AYXT01000001">
    <property type="protein sequence ID" value="ETF04077.1"/>
    <property type="molecule type" value="Genomic_DNA"/>
</dbReference>
<proteinExistence type="predicted"/>
<organism evidence="2 3">
    <name type="scientific">Advenella kashmirensis W13003</name>
    <dbReference type="NCBI Taxonomy" id="1424334"/>
    <lineage>
        <taxon>Bacteria</taxon>
        <taxon>Pseudomonadati</taxon>
        <taxon>Pseudomonadota</taxon>
        <taxon>Betaproteobacteria</taxon>
        <taxon>Burkholderiales</taxon>
        <taxon>Alcaligenaceae</taxon>
    </lineage>
</organism>
<keyword evidence="1 2" id="KW-0808">Transferase</keyword>
<accession>V8QWS5</accession>
<comment type="caution">
    <text evidence="2">The sequence shown here is derived from an EMBL/GenBank/DDBJ whole genome shotgun (WGS) entry which is preliminary data.</text>
</comment>
<dbReference type="Gene3D" id="3.40.50.10540">
    <property type="entry name" value="Crotonobetainyl-coa:carnitine coa-transferase, domain 1"/>
    <property type="match status" value="1"/>
</dbReference>
<dbReference type="RefSeq" id="WP_024003583.1">
    <property type="nucleotide sequence ID" value="NZ_KI650979.1"/>
</dbReference>
<dbReference type="Proteomes" id="UP000018733">
    <property type="component" value="Unassembled WGS sequence"/>
</dbReference>
<dbReference type="HOGENOM" id="CLU_033975_0_0_4"/>
<name>V8QWS5_9BURK</name>
<keyword evidence="3" id="KW-1185">Reference proteome</keyword>